<comment type="caution">
    <text evidence="1">The sequence shown here is derived from an EMBL/GenBank/DDBJ whole genome shotgun (WGS) entry which is preliminary data.</text>
</comment>
<proteinExistence type="predicted"/>
<dbReference type="EMBL" id="CAJNNV010025751">
    <property type="protein sequence ID" value="CAE8615932.1"/>
    <property type="molecule type" value="Genomic_DNA"/>
</dbReference>
<dbReference type="AlphaFoldDB" id="A0A813FP88"/>
<keyword evidence="2" id="KW-1185">Reference proteome</keyword>
<evidence type="ECO:0000313" key="2">
    <source>
        <dbReference type="Proteomes" id="UP000654075"/>
    </source>
</evidence>
<evidence type="ECO:0000313" key="1">
    <source>
        <dbReference type="EMBL" id="CAE8615932.1"/>
    </source>
</evidence>
<accession>A0A813FP88</accession>
<protein>
    <recommendedName>
        <fullName evidence="3">Protein C10</fullName>
    </recommendedName>
</protein>
<feature type="non-terminal residue" evidence="1">
    <location>
        <position position="1"/>
    </location>
</feature>
<gene>
    <name evidence="1" type="ORF">PGLA1383_LOCUS33639</name>
</gene>
<name>A0A813FP88_POLGL</name>
<sequence length="105" mass="11367">AAAPLEMPTLTAARARSFLIELAMVADRAAPRLANAAGDAAAERHVRQRSLKAQLEILQRYGFEGSATGAAQVVMALLPLFSDQPEAAHKENFWRFAESFKTQGV</sequence>
<reference evidence="1" key="1">
    <citation type="submission" date="2021-02" db="EMBL/GenBank/DDBJ databases">
        <authorList>
            <person name="Dougan E. K."/>
            <person name="Rhodes N."/>
            <person name="Thang M."/>
            <person name="Chan C."/>
        </authorList>
    </citation>
    <scope>NUCLEOTIDE SEQUENCE</scope>
</reference>
<dbReference type="Proteomes" id="UP000654075">
    <property type="component" value="Unassembled WGS sequence"/>
</dbReference>
<organism evidence="1 2">
    <name type="scientific">Polarella glacialis</name>
    <name type="common">Dinoflagellate</name>
    <dbReference type="NCBI Taxonomy" id="89957"/>
    <lineage>
        <taxon>Eukaryota</taxon>
        <taxon>Sar</taxon>
        <taxon>Alveolata</taxon>
        <taxon>Dinophyceae</taxon>
        <taxon>Suessiales</taxon>
        <taxon>Suessiaceae</taxon>
        <taxon>Polarella</taxon>
    </lineage>
</organism>
<evidence type="ECO:0008006" key="3">
    <source>
        <dbReference type="Google" id="ProtNLM"/>
    </source>
</evidence>